<organism evidence="1 2">
    <name type="scientific">Rosa chinensis</name>
    <name type="common">China rose</name>
    <dbReference type="NCBI Taxonomy" id="74649"/>
    <lineage>
        <taxon>Eukaryota</taxon>
        <taxon>Viridiplantae</taxon>
        <taxon>Streptophyta</taxon>
        <taxon>Embryophyta</taxon>
        <taxon>Tracheophyta</taxon>
        <taxon>Spermatophyta</taxon>
        <taxon>Magnoliopsida</taxon>
        <taxon>eudicotyledons</taxon>
        <taxon>Gunneridae</taxon>
        <taxon>Pentapetalae</taxon>
        <taxon>rosids</taxon>
        <taxon>fabids</taxon>
        <taxon>Rosales</taxon>
        <taxon>Rosaceae</taxon>
        <taxon>Rosoideae</taxon>
        <taxon>Rosoideae incertae sedis</taxon>
        <taxon>Rosa</taxon>
    </lineage>
</organism>
<evidence type="ECO:0000313" key="2">
    <source>
        <dbReference type="Proteomes" id="UP000238479"/>
    </source>
</evidence>
<comment type="caution">
    <text evidence="1">The sequence shown here is derived from an EMBL/GenBank/DDBJ whole genome shotgun (WGS) entry which is preliminary data.</text>
</comment>
<gene>
    <name evidence="1" type="ORF">RchiOBHm_Chr3g0491941</name>
</gene>
<accession>A0A2P6RGD6</accession>
<dbReference type="Proteomes" id="UP000238479">
    <property type="component" value="Chromosome 3"/>
</dbReference>
<reference evidence="1 2" key="1">
    <citation type="journal article" date="2018" name="Nat. Genet.">
        <title>The Rosa genome provides new insights in the design of modern roses.</title>
        <authorList>
            <person name="Bendahmane M."/>
        </authorList>
    </citation>
    <scope>NUCLEOTIDE SEQUENCE [LARGE SCALE GENOMIC DNA]</scope>
    <source>
        <strain evidence="2">cv. Old Blush</strain>
    </source>
</reference>
<sequence length="66" mass="7751">MGFWVYPAMIANRIMMWLETWSMSALVADKSKEVLWPHSNFVVRKLNSKPTKKLKDIIMVMVVKKP</sequence>
<proteinExistence type="predicted"/>
<dbReference type="Gramene" id="PRQ45484">
    <property type="protein sequence ID" value="PRQ45484"/>
    <property type="gene ID" value="RchiOBHm_Chr3g0491941"/>
</dbReference>
<protein>
    <submittedName>
        <fullName evidence="1">Uncharacterized protein</fullName>
    </submittedName>
</protein>
<name>A0A2P6RGD6_ROSCH</name>
<keyword evidence="2" id="KW-1185">Reference proteome</keyword>
<dbReference type="AlphaFoldDB" id="A0A2P6RGD6"/>
<dbReference type="EMBL" id="PDCK01000041">
    <property type="protein sequence ID" value="PRQ45484.1"/>
    <property type="molecule type" value="Genomic_DNA"/>
</dbReference>
<evidence type="ECO:0000313" key="1">
    <source>
        <dbReference type="EMBL" id="PRQ45484.1"/>
    </source>
</evidence>